<keyword evidence="1" id="KW-0732">Signal</keyword>
<sequence length="61" mass="6460">MKKMVVLLSAALLLAACGGDDSATKSVDEQVLQTRDKGVKATGDLQKAVDNEAEKIEKEAQ</sequence>
<evidence type="ECO:0000313" key="2">
    <source>
        <dbReference type="EMBL" id="SMQ12887.1"/>
    </source>
</evidence>
<dbReference type="EMBL" id="FXUV01000035">
    <property type="protein sequence ID" value="SMQ12887.1"/>
    <property type="molecule type" value="Genomic_DNA"/>
</dbReference>
<dbReference type="AlphaFoldDB" id="A0A238HHC7"/>
<gene>
    <name evidence="2" type="ORF">KEBURONENSIS_01704</name>
    <name evidence="3" type="ORF">KEBURONENSIS_01740</name>
</gene>
<dbReference type="RefSeq" id="WP_032136759.1">
    <property type="nucleotide sequence ID" value="NZ_CCNJ01000031.1"/>
</dbReference>
<evidence type="ECO:0000313" key="4">
    <source>
        <dbReference type="Proteomes" id="UP000215450"/>
    </source>
</evidence>
<feature type="chain" id="PRO_5015075190" description="Lipoprotein" evidence="1">
    <location>
        <begin position="19"/>
        <end position="61"/>
    </location>
</feature>
<organism evidence="2">
    <name type="scientific">Kingella negevensis</name>
    <dbReference type="NCBI Taxonomy" id="1522312"/>
    <lineage>
        <taxon>Bacteria</taxon>
        <taxon>Pseudomonadati</taxon>
        <taxon>Pseudomonadota</taxon>
        <taxon>Betaproteobacteria</taxon>
        <taxon>Neisseriales</taxon>
        <taxon>Neisseriaceae</taxon>
        <taxon>Kingella</taxon>
    </lineage>
</organism>
<evidence type="ECO:0000313" key="3">
    <source>
        <dbReference type="EMBL" id="SNB77648.1"/>
    </source>
</evidence>
<dbReference type="STRING" id="1522312.GCA_900177895_01311"/>
<keyword evidence="4" id="KW-1185">Reference proteome</keyword>
<name>A0A238HHC7_9NEIS</name>
<dbReference type="EMBL" id="FXUV02000041">
    <property type="protein sequence ID" value="SNB77648.1"/>
    <property type="molecule type" value="Genomic_DNA"/>
</dbReference>
<protein>
    <recommendedName>
        <fullName evidence="5">Lipoprotein</fullName>
    </recommendedName>
</protein>
<reference evidence="3 4" key="2">
    <citation type="submission" date="2017-06" db="EMBL/GenBank/DDBJ databases">
        <authorList>
            <person name="Kim H.J."/>
            <person name="Triplett B.A."/>
        </authorList>
    </citation>
    <scope>NUCLEOTIDE SEQUENCE [LARGE SCALE GENOMIC DNA]</scope>
    <source>
        <strain evidence="3">Kingella_eburonensis</strain>
    </source>
</reference>
<accession>A0A238HHC7</accession>
<dbReference type="Proteomes" id="UP000215450">
    <property type="component" value="Unassembled WGS sequence"/>
</dbReference>
<reference evidence="2" key="1">
    <citation type="submission" date="2017-05" db="EMBL/GenBank/DDBJ databases">
        <authorList>
            <person name="Song R."/>
            <person name="Chenine A.L."/>
            <person name="Ruprecht R.M."/>
        </authorList>
    </citation>
    <scope>NUCLEOTIDE SEQUENCE</scope>
    <source>
        <strain evidence="2">Kingella_eburonensis</strain>
    </source>
</reference>
<dbReference type="PROSITE" id="PS51257">
    <property type="entry name" value="PROKAR_LIPOPROTEIN"/>
    <property type="match status" value="1"/>
</dbReference>
<feature type="signal peptide" evidence="1">
    <location>
        <begin position="1"/>
        <end position="18"/>
    </location>
</feature>
<evidence type="ECO:0008006" key="5">
    <source>
        <dbReference type="Google" id="ProtNLM"/>
    </source>
</evidence>
<proteinExistence type="predicted"/>
<evidence type="ECO:0000256" key="1">
    <source>
        <dbReference type="SAM" id="SignalP"/>
    </source>
</evidence>